<feature type="transmembrane region" description="Helical" evidence="1">
    <location>
        <begin position="58"/>
        <end position="76"/>
    </location>
</feature>
<comment type="caution">
    <text evidence="2">The sequence shown here is derived from an EMBL/GenBank/DDBJ whole genome shotgun (WGS) entry which is preliminary data.</text>
</comment>
<protein>
    <submittedName>
        <fullName evidence="2">Exosortase F system-associated protein</fullName>
    </submittedName>
</protein>
<keyword evidence="1" id="KW-0472">Membrane</keyword>
<dbReference type="NCBIfam" id="TIGR04127">
    <property type="entry name" value="flavo_near_exo"/>
    <property type="match status" value="1"/>
</dbReference>
<sequence>MDKKYRIMIILVLFFVLVLIRAFEQQLFYDPFIEYFKNDYLYDPIPLFSGSKLLMSLIFRYGLNTFVSLVIIFVAFQNKSFVIFSIKFYVIAFIILSIVFFIILKGELAHGYLFAFYIRRFIIHPLFVLLLLPAFYYKQLRLREII</sequence>
<keyword evidence="3" id="KW-1185">Reference proteome</keyword>
<keyword evidence="1" id="KW-1133">Transmembrane helix</keyword>
<feature type="transmembrane region" description="Helical" evidence="1">
    <location>
        <begin position="116"/>
        <end position="137"/>
    </location>
</feature>
<evidence type="ECO:0000313" key="2">
    <source>
        <dbReference type="EMBL" id="MEL4455595.1"/>
    </source>
</evidence>
<dbReference type="EMBL" id="JBCDNA010000001">
    <property type="protein sequence ID" value="MEL4455595.1"/>
    <property type="molecule type" value="Genomic_DNA"/>
</dbReference>
<feature type="transmembrane region" description="Helical" evidence="1">
    <location>
        <begin position="88"/>
        <end position="104"/>
    </location>
</feature>
<dbReference type="RefSeq" id="WP_342159452.1">
    <property type="nucleotide sequence ID" value="NZ_JBCDNA010000001.1"/>
</dbReference>
<dbReference type="InterPro" id="IPR026414">
    <property type="entry name" value="ExosoTase_F-assoc_memb"/>
</dbReference>
<evidence type="ECO:0000256" key="1">
    <source>
        <dbReference type="SAM" id="Phobius"/>
    </source>
</evidence>
<name>A0ABU9L1A3_9FLAO</name>
<accession>A0ABU9L1A3</accession>
<dbReference type="Proteomes" id="UP001474120">
    <property type="component" value="Unassembled WGS sequence"/>
</dbReference>
<proteinExistence type="predicted"/>
<organism evidence="2 3">
    <name type="scientific">Lutimonas vermicola</name>
    <dbReference type="NCBI Taxonomy" id="414288"/>
    <lineage>
        <taxon>Bacteria</taxon>
        <taxon>Pseudomonadati</taxon>
        <taxon>Bacteroidota</taxon>
        <taxon>Flavobacteriia</taxon>
        <taxon>Flavobacteriales</taxon>
        <taxon>Flavobacteriaceae</taxon>
        <taxon>Lutimonas</taxon>
    </lineage>
</organism>
<evidence type="ECO:0000313" key="3">
    <source>
        <dbReference type="Proteomes" id="UP001474120"/>
    </source>
</evidence>
<gene>
    <name evidence="2" type="ORF">AABB81_06780</name>
</gene>
<reference evidence="2 3" key="1">
    <citation type="submission" date="2024-04" db="EMBL/GenBank/DDBJ databases">
        <title>whole genome sequencing of Lutimonas vermicola strain IMCC1616.</title>
        <authorList>
            <person name="Bae S.S."/>
        </authorList>
    </citation>
    <scope>NUCLEOTIDE SEQUENCE [LARGE SCALE GENOMIC DNA]</scope>
    <source>
        <strain evidence="2 3">IMCC1616</strain>
    </source>
</reference>
<keyword evidence="1" id="KW-0812">Transmembrane</keyword>